<dbReference type="AlphaFoldDB" id="A0A829G8V8"/>
<organism evidence="1 2">
    <name type="scientific">Lacticaseibacillus paracasei subsp. paracasei Lpp123</name>
    <dbReference type="NCBI Taxonomy" id="1256201"/>
    <lineage>
        <taxon>Bacteria</taxon>
        <taxon>Bacillati</taxon>
        <taxon>Bacillota</taxon>
        <taxon>Bacilli</taxon>
        <taxon>Lactobacillales</taxon>
        <taxon>Lactobacillaceae</taxon>
        <taxon>Lacticaseibacillus</taxon>
    </lineage>
</organism>
<proteinExistence type="predicted"/>
<evidence type="ECO:0000313" key="2">
    <source>
        <dbReference type="Proteomes" id="UP000014316"/>
    </source>
</evidence>
<protein>
    <submittedName>
        <fullName evidence="1">Uncharacterized protein</fullName>
    </submittedName>
</protein>
<gene>
    <name evidence="1" type="ORF">Lpp123_15116</name>
</gene>
<accession>A0A829G8V8</accession>
<comment type="caution">
    <text evidence="1">The sequence shown here is derived from an EMBL/GenBank/DDBJ whole genome shotgun (WGS) entry which is preliminary data.</text>
</comment>
<sequence>MAVNDLTLPTWNTLDEARQKF</sequence>
<name>A0A829G8V8_LACPA</name>
<dbReference type="EMBL" id="ANJW01000889">
    <property type="protein sequence ID" value="EPC49204.1"/>
    <property type="molecule type" value="Genomic_DNA"/>
</dbReference>
<reference evidence="1 2" key="1">
    <citation type="journal article" date="2013" name="PLoS ONE">
        <title>Lactobacillus paracasei comparative genomics: towards species pan-genome definition and exploitation of diversity.</title>
        <authorList>
            <person name="Smokvina T."/>
            <person name="Wels M."/>
            <person name="Polka J."/>
            <person name="Chervaux C."/>
            <person name="Brisse S."/>
            <person name="Boekhorst J."/>
            <person name="van Hylckama Vlieg J.E."/>
            <person name="Siezen R.J."/>
        </authorList>
    </citation>
    <scope>NUCLEOTIDE SEQUENCE [LARGE SCALE GENOMIC DNA]</scope>
    <source>
        <strain evidence="1 2">Lpp123</strain>
    </source>
</reference>
<evidence type="ECO:0000313" key="1">
    <source>
        <dbReference type="EMBL" id="EPC49204.1"/>
    </source>
</evidence>
<dbReference type="Proteomes" id="UP000014316">
    <property type="component" value="Unassembled WGS sequence"/>
</dbReference>
<feature type="non-terminal residue" evidence="1">
    <location>
        <position position="21"/>
    </location>
</feature>